<feature type="compositionally biased region" description="Low complexity" evidence="1">
    <location>
        <begin position="146"/>
        <end position="156"/>
    </location>
</feature>
<evidence type="ECO:0000259" key="2">
    <source>
        <dbReference type="Pfam" id="PF20109"/>
    </source>
</evidence>
<evidence type="ECO:0000313" key="3">
    <source>
        <dbReference type="EMBL" id="NDW07662.1"/>
    </source>
</evidence>
<feature type="domain" description="Transcriptional regulator-like" evidence="2">
    <location>
        <begin position="65"/>
        <end position="124"/>
    </location>
</feature>
<dbReference type="EMBL" id="JAAAMG010000035">
    <property type="protein sequence ID" value="NDW07662.1"/>
    <property type="molecule type" value="Genomic_DNA"/>
</dbReference>
<dbReference type="InterPro" id="IPR045465">
    <property type="entry name" value="Trans_reg_dom"/>
</dbReference>
<evidence type="ECO:0000313" key="4">
    <source>
        <dbReference type="Proteomes" id="UP000469011"/>
    </source>
</evidence>
<reference evidence="3 4" key="1">
    <citation type="submission" date="2020-01" db="EMBL/GenBank/DDBJ databases">
        <title>Jiella pacifica sp. nov.</title>
        <authorList>
            <person name="Xue Z."/>
            <person name="Zhu S."/>
            <person name="Chen J."/>
            <person name="Yang J."/>
        </authorList>
    </citation>
    <scope>NUCLEOTIDE SEQUENCE [LARGE SCALE GENOMIC DNA]</scope>
    <source>
        <strain evidence="3 4">40Bstr34</strain>
    </source>
</reference>
<protein>
    <recommendedName>
        <fullName evidence="2">Transcriptional regulator-like domain-containing protein</fullName>
    </recommendedName>
</protein>
<dbReference type="RefSeq" id="WP_163466118.1">
    <property type="nucleotide sequence ID" value="NZ_JAAAMG010000035.1"/>
</dbReference>
<dbReference type="AlphaFoldDB" id="A0A6N9TAS6"/>
<name>A0A6N9TAS6_9HYPH</name>
<keyword evidence="4" id="KW-1185">Reference proteome</keyword>
<dbReference type="Proteomes" id="UP000469011">
    <property type="component" value="Unassembled WGS sequence"/>
</dbReference>
<evidence type="ECO:0000256" key="1">
    <source>
        <dbReference type="SAM" id="MobiDB-lite"/>
    </source>
</evidence>
<dbReference type="Pfam" id="PF20109">
    <property type="entry name" value="Trans_reg_dom"/>
    <property type="match status" value="1"/>
</dbReference>
<organism evidence="3 4">
    <name type="scientific">Jiella pacifica</name>
    <dbReference type="NCBI Taxonomy" id="2696469"/>
    <lineage>
        <taxon>Bacteria</taxon>
        <taxon>Pseudomonadati</taxon>
        <taxon>Pseudomonadota</taxon>
        <taxon>Alphaproteobacteria</taxon>
        <taxon>Hyphomicrobiales</taxon>
        <taxon>Aurantimonadaceae</taxon>
        <taxon>Jiella</taxon>
    </lineage>
</organism>
<sequence>MDERNRLSLSRPRRAALTAPRDAGAASGDAARRTSQAQSQRGIFDGISSRAFCGKEDAMVPDASRWRSSSDYDYLGDLAGSDLAWECLRRNPDYQRDFAEVQDDARNAAHLARLMRLRWGIRFPDSTGAEGERCDRLLDGGGRSGDGAADAEAGAGPCCRRNRSAA</sequence>
<feature type="compositionally biased region" description="Low complexity" evidence="1">
    <location>
        <begin position="7"/>
        <end position="29"/>
    </location>
</feature>
<feature type="region of interest" description="Disordered" evidence="1">
    <location>
        <begin position="140"/>
        <end position="166"/>
    </location>
</feature>
<proteinExistence type="predicted"/>
<feature type="region of interest" description="Disordered" evidence="1">
    <location>
        <begin position="1"/>
        <end position="40"/>
    </location>
</feature>
<gene>
    <name evidence="3" type="ORF">GTK09_24940</name>
</gene>
<accession>A0A6N9TAS6</accession>
<comment type="caution">
    <text evidence="3">The sequence shown here is derived from an EMBL/GenBank/DDBJ whole genome shotgun (WGS) entry which is preliminary data.</text>
</comment>